<evidence type="ECO:0000313" key="6">
    <source>
        <dbReference type="EMBL" id="GAK72786.1"/>
    </source>
</evidence>
<dbReference type="GO" id="GO:0016627">
    <property type="term" value="F:oxidoreductase activity, acting on the CH-CH group of donors"/>
    <property type="evidence" value="ECO:0007669"/>
    <property type="project" value="InterPro"/>
</dbReference>
<dbReference type="Gene3D" id="2.40.110.10">
    <property type="entry name" value="Butyryl-CoA Dehydrogenase, subunit A, domain 2"/>
    <property type="match status" value="1"/>
</dbReference>
<evidence type="ECO:0000256" key="1">
    <source>
        <dbReference type="ARBA" id="ARBA00022630"/>
    </source>
</evidence>
<dbReference type="AlphaFoldDB" id="A0A081D1J0"/>
<dbReference type="InterPro" id="IPR006091">
    <property type="entry name" value="Acyl-CoA_Oxase/DH_mid-dom"/>
</dbReference>
<dbReference type="InterPro" id="IPR037069">
    <property type="entry name" value="AcylCoA_DH/ox_N_sf"/>
</dbReference>
<dbReference type="EMBL" id="BBJU01000028">
    <property type="protein sequence ID" value="GAK72786.1"/>
    <property type="molecule type" value="Genomic_DNA"/>
</dbReference>
<proteinExistence type="predicted"/>
<dbReference type="eggNOG" id="COG1960">
    <property type="taxonomic scope" value="Bacteria"/>
</dbReference>
<dbReference type="Pfam" id="PF08028">
    <property type="entry name" value="Acyl-CoA_dh_2"/>
    <property type="match status" value="1"/>
</dbReference>
<dbReference type="SUPFAM" id="SSF47203">
    <property type="entry name" value="Acyl-CoA dehydrogenase C-terminal domain-like"/>
    <property type="match status" value="1"/>
</dbReference>
<dbReference type="InterPro" id="IPR036250">
    <property type="entry name" value="AcylCo_DH-like_C"/>
</dbReference>
<dbReference type="Gene3D" id="1.20.140.10">
    <property type="entry name" value="Butyryl-CoA Dehydrogenase, subunit A, domain 3"/>
    <property type="match status" value="1"/>
</dbReference>
<gene>
    <name evidence="6" type="ORF">RRU01S_28_00290</name>
</gene>
<accession>A0A081D1J0</accession>
<feature type="domain" description="Acyl-CoA oxidase/dehydrogenase middle" evidence="3">
    <location>
        <begin position="130"/>
        <end position="222"/>
    </location>
</feature>
<dbReference type="InterPro" id="IPR046373">
    <property type="entry name" value="Acyl-CoA_Oxase/DH_mid-dom_sf"/>
</dbReference>
<protein>
    <submittedName>
        <fullName evidence="6">Putative acyl-CoA dehydrogenase</fullName>
    </submittedName>
</protein>
<evidence type="ECO:0000259" key="4">
    <source>
        <dbReference type="Pfam" id="PF02771"/>
    </source>
</evidence>
<dbReference type="InterPro" id="IPR013107">
    <property type="entry name" value="Acyl-CoA_DH_C"/>
</dbReference>
<evidence type="ECO:0000259" key="3">
    <source>
        <dbReference type="Pfam" id="PF02770"/>
    </source>
</evidence>
<sequence>MSATISAVKRPSEPLVDPVSIAADLARRFAETAADYDKSGEFAAENFAALFQSGLLGLVTSREDGGLGAGLEITQAVISTIASGDPSTALILAMHYSVHSAIRRGRWPSALASKVLAANVEGPALLNNAQAEPGAGSPAHGGLPETVARIEGDFWVINGRKSFVTGLPGLKWAIVLALTEEVAPRLVQLLVPLDSDGISHARAWEATGMFGTASHDLVLTNVRVPLADIVAQQPANEPLLRDEADGQTFFTLLSAVYHGVALSARDDLLRHLTAHVPSSLGAPLATIPRIQERIGHIEVLLTANKRLLTSIARDVDAGIPIGTDAFALRHVVIDNAVTITDLALELSGNRGLRRDYNLERHHRDAITARAHAPQSHMIRSMLGRNAVSRVANGTPSDKSV</sequence>
<dbReference type="CDD" id="cd00567">
    <property type="entry name" value="ACAD"/>
    <property type="match status" value="1"/>
</dbReference>
<keyword evidence="2" id="KW-0560">Oxidoreductase</keyword>
<name>A0A081D1J0_9HYPH</name>
<evidence type="ECO:0000313" key="7">
    <source>
        <dbReference type="Proteomes" id="UP000028701"/>
    </source>
</evidence>
<keyword evidence="1" id="KW-0285">Flavoprotein</keyword>
<reference evidence="6 7" key="1">
    <citation type="submission" date="2014-08" db="EMBL/GenBank/DDBJ databases">
        <title>Whole genome shotgun sequence of Rhizobium rubi NBRC 13261.</title>
        <authorList>
            <person name="Katano-Makiyama Y."/>
            <person name="Hosoyama A."/>
            <person name="Hashimoto M."/>
            <person name="Hosoyama Y."/>
            <person name="Noguchi M."/>
            <person name="Tsuchikane K."/>
            <person name="Uohara A."/>
            <person name="Ohji S."/>
            <person name="Ichikawa N."/>
            <person name="Kimura A."/>
            <person name="Yamazoe A."/>
            <person name="Fujita N."/>
        </authorList>
    </citation>
    <scope>NUCLEOTIDE SEQUENCE [LARGE SCALE GENOMIC DNA]</scope>
    <source>
        <strain evidence="6 7">NBRC 13261</strain>
    </source>
</reference>
<dbReference type="PIRSF" id="PIRSF016578">
    <property type="entry name" value="HsaA"/>
    <property type="match status" value="1"/>
</dbReference>
<dbReference type="PANTHER" id="PTHR43831:SF1">
    <property type="entry name" value="ISOBUTYRYL-COA DEHYDROGENASE, MITOCHONDRIAL"/>
    <property type="match status" value="1"/>
</dbReference>
<dbReference type="Pfam" id="PF02770">
    <property type="entry name" value="Acyl-CoA_dh_M"/>
    <property type="match status" value="1"/>
</dbReference>
<dbReference type="Pfam" id="PF02771">
    <property type="entry name" value="Acyl-CoA_dh_N"/>
    <property type="match status" value="1"/>
</dbReference>
<evidence type="ECO:0000259" key="5">
    <source>
        <dbReference type="Pfam" id="PF08028"/>
    </source>
</evidence>
<dbReference type="InterPro" id="IPR052547">
    <property type="entry name" value="Mito_Isobutyryl-CoADH"/>
</dbReference>
<dbReference type="RefSeq" id="WP_045232224.1">
    <property type="nucleotide sequence ID" value="NZ_BBJU01000028.1"/>
</dbReference>
<dbReference type="Gene3D" id="1.10.540.10">
    <property type="entry name" value="Acyl-CoA dehydrogenase/oxidase, N-terminal domain"/>
    <property type="match status" value="1"/>
</dbReference>
<dbReference type="GO" id="GO:0050660">
    <property type="term" value="F:flavin adenine dinucleotide binding"/>
    <property type="evidence" value="ECO:0007669"/>
    <property type="project" value="InterPro"/>
</dbReference>
<evidence type="ECO:0000256" key="2">
    <source>
        <dbReference type="ARBA" id="ARBA00023002"/>
    </source>
</evidence>
<dbReference type="InterPro" id="IPR009100">
    <property type="entry name" value="AcylCoA_DH/oxidase_NM_dom_sf"/>
</dbReference>
<dbReference type="PANTHER" id="PTHR43831">
    <property type="entry name" value="ISOBUTYRYL-COA DEHYDROGENASE"/>
    <property type="match status" value="1"/>
</dbReference>
<feature type="domain" description="Acyl-CoA dehydrogenase C-terminal" evidence="5">
    <location>
        <begin position="253"/>
        <end position="372"/>
    </location>
</feature>
<feature type="domain" description="Acyl-CoA dehydrogenase/oxidase N-terminal" evidence="4">
    <location>
        <begin position="26"/>
        <end position="99"/>
    </location>
</feature>
<dbReference type="OrthoDB" id="2986495at2"/>
<organism evidence="6 7">
    <name type="scientific">Agrobacterium rubi TR3 = NBRC 13261</name>
    <dbReference type="NCBI Taxonomy" id="1368415"/>
    <lineage>
        <taxon>Bacteria</taxon>
        <taxon>Pseudomonadati</taxon>
        <taxon>Pseudomonadota</taxon>
        <taxon>Alphaproteobacteria</taxon>
        <taxon>Hyphomicrobiales</taxon>
        <taxon>Rhizobiaceae</taxon>
        <taxon>Rhizobium/Agrobacterium group</taxon>
        <taxon>Agrobacterium</taxon>
    </lineage>
</organism>
<dbReference type="Proteomes" id="UP000028701">
    <property type="component" value="Unassembled WGS sequence"/>
</dbReference>
<dbReference type="SUPFAM" id="SSF56645">
    <property type="entry name" value="Acyl-CoA dehydrogenase NM domain-like"/>
    <property type="match status" value="1"/>
</dbReference>
<comment type="caution">
    <text evidence="6">The sequence shown here is derived from an EMBL/GenBank/DDBJ whole genome shotgun (WGS) entry which is preliminary data.</text>
</comment>
<dbReference type="InterPro" id="IPR013786">
    <property type="entry name" value="AcylCoA_DH/ox_N"/>
</dbReference>